<protein>
    <recommendedName>
        <fullName evidence="3">DUF1190 domain-containing protein</fullName>
    </recommendedName>
</protein>
<dbReference type="PROSITE" id="PS51257">
    <property type="entry name" value="PROKAR_LIPOPROTEIN"/>
    <property type="match status" value="1"/>
</dbReference>
<dbReference type="AlphaFoldDB" id="A0A1E5CE84"/>
<comment type="caution">
    <text evidence="1">The sequence shown here is derived from an EMBL/GenBank/DDBJ whole genome shotgun (WGS) entry which is preliminary data.</text>
</comment>
<accession>A0A1E5CE84</accession>
<organism evidence="1 2">
    <name type="scientific">Enterovibrio norvegicus FF-454</name>
    <dbReference type="NCBI Taxonomy" id="1185651"/>
    <lineage>
        <taxon>Bacteria</taxon>
        <taxon>Pseudomonadati</taxon>
        <taxon>Pseudomonadota</taxon>
        <taxon>Gammaproteobacteria</taxon>
        <taxon>Vibrionales</taxon>
        <taxon>Vibrionaceae</taxon>
        <taxon>Enterovibrio</taxon>
    </lineage>
</organism>
<evidence type="ECO:0000313" key="2">
    <source>
        <dbReference type="Proteomes" id="UP000095039"/>
    </source>
</evidence>
<sequence>MKRSQQVIKPRLRKSWRPAVPSVTVAAIVLVSGCSDNGKEMNIYANVTDCVDDNPGYSSECRAAYQDAVDDAASTAPKYNSQDDCASEFGYENCVRAPQNNWFMPAMAGFMFGQAINNRSYYHQPMFSSSYPGSRYYGDWVSSDGYSYGRKSKYSKVYVPKDHLKQKPAVTKTISRGGFGSKVAAKSSWSRSSSKGWGG</sequence>
<gene>
    <name evidence="1" type="ORF">A1OK_18615</name>
</gene>
<name>A0A1E5CE84_9GAMM</name>
<reference evidence="1 2" key="1">
    <citation type="journal article" date="2012" name="Science">
        <title>Ecological populations of bacteria act as socially cohesive units of antibiotic production and resistance.</title>
        <authorList>
            <person name="Cordero O.X."/>
            <person name="Wildschutte H."/>
            <person name="Kirkup B."/>
            <person name="Proehl S."/>
            <person name="Ngo L."/>
            <person name="Hussain F."/>
            <person name="Le Roux F."/>
            <person name="Mincer T."/>
            <person name="Polz M.F."/>
        </authorList>
    </citation>
    <scope>NUCLEOTIDE SEQUENCE [LARGE SCALE GENOMIC DNA]</scope>
    <source>
        <strain evidence="1 2">FF-454</strain>
    </source>
</reference>
<keyword evidence="2" id="KW-1185">Reference proteome</keyword>
<dbReference type="RefSeq" id="WP_016958101.1">
    <property type="nucleotide sequence ID" value="NZ_AJWN02000014.1"/>
</dbReference>
<dbReference type="Proteomes" id="UP000095039">
    <property type="component" value="Unassembled WGS sequence"/>
</dbReference>
<dbReference type="Pfam" id="PF06693">
    <property type="entry name" value="DUF1190"/>
    <property type="match status" value="1"/>
</dbReference>
<dbReference type="EMBL" id="AJWN02000014">
    <property type="protein sequence ID" value="OEE63823.1"/>
    <property type="molecule type" value="Genomic_DNA"/>
</dbReference>
<proteinExistence type="predicted"/>
<dbReference type="InterPro" id="IPR009576">
    <property type="entry name" value="Biofilm_formation_YgiB"/>
</dbReference>
<evidence type="ECO:0008006" key="3">
    <source>
        <dbReference type="Google" id="ProtNLM"/>
    </source>
</evidence>
<evidence type="ECO:0000313" key="1">
    <source>
        <dbReference type="EMBL" id="OEE63823.1"/>
    </source>
</evidence>